<dbReference type="PROSITE" id="PS50850">
    <property type="entry name" value="MFS"/>
    <property type="match status" value="1"/>
</dbReference>
<dbReference type="AlphaFoldDB" id="A0A8J3I4J4"/>
<reference evidence="9" key="1">
    <citation type="submission" date="2020-10" db="EMBL/GenBank/DDBJ databases">
        <title>Taxonomic study of unclassified bacteria belonging to the class Ktedonobacteria.</title>
        <authorList>
            <person name="Yabe S."/>
            <person name="Wang C.M."/>
            <person name="Zheng Y."/>
            <person name="Sakai Y."/>
            <person name="Cavaletti L."/>
            <person name="Monciardini P."/>
            <person name="Donadio S."/>
        </authorList>
    </citation>
    <scope>NUCLEOTIDE SEQUENCE</scope>
    <source>
        <strain evidence="9">SOSP1-1</strain>
    </source>
</reference>
<feature type="transmembrane region" description="Helical" evidence="7">
    <location>
        <begin position="107"/>
        <end position="125"/>
    </location>
</feature>
<evidence type="ECO:0000256" key="3">
    <source>
        <dbReference type="ARBA" id="ARBA00022475"/>
    </source>
</evidence>
<dbReference type="InterPro" id="IPR020846">
    <property type="entry name" value="MFS_dom"/>
</dbReference>
<dbReference type="Gene3D" id="1.20.1250.20">
    <property type="entry name" value="MFS general substrate transporter like domains"/>
    <property type="match status" value="2"/>
</dbReference>
<feature type="transmembrane region" description="Helical" evidence="7">
    <location>
        <begin position="166"/>
        <end position="185"/>
    </location>
</feature>
<gene>
    <name evidence="9" type="ORF">KSX_50760</name>
</gene>
<keyword evidence="3" id="KW-1003">Cell membrane</keyword>
<protein>
    <submittedName>
        <fullName evidence="9">MFS transporter</fullName>
    </submittedName>
</protein>
<accession>A0A8J3I4J4</accession>
<evidence type="ECO:0000256" key="5">
    <source>
        <dbReference type="ARBA" id="ARBA00022989"/>
    </source>
</evidence>
<dbReference type="PANTHER" id="PTHR43414:SF6">
    <property type="entry name" value="MULTIDRUG RESISTANCE PROTEIN MDTG"/>
    <property type="match status" value="1"/>
</dbReference>
<feature type="transmembrane region" description="Helical" evidence="7">
    <location>
        <begin position="210"/>
        <end position="229"/>
    </location>
</feature>
<dbReference type="GO" id="GO:0005886">
    <property type="term" value="C:plasma membrane"/>
    <property type="evidence" value="ECO:0007669"/>
    <property type="project" value="UniProtKB-SubCell"/>
</dbReference>
<comment type="subcellular location">
    <subcellularLocation>
        <location evidence="1">Cell membrane</location>
        <topology evidence="1">Multi-pass membrane protein</topology>
    </subcellularLocation>
</comment>
<dbReference type="EMBL" id="BNJF01000002">
    <property type="protein sequence ID" value="GHO46913.1"/>
    <property type="molecule type" value="Genomic_DNA"/>
</dbReference>
<dbReference type="SUPFAM" id="SSF103473">
    <property type="entry name" value="MFS general substrate transporter"/>
    <property type="match status" value="1"/>
</dbReference>
<feature type="transmembrane region" description="Helical" evidence="7">
    <location>
        <begin position="47"/>
        <end position="66"/>
    </location>
</feature>
<dbReference type="InterPro" id="IPR036259">
    <property type="entry name" value="MFS_trans_sf"/>
</dbReference>
<evidence type="ECO:0000256" key="2">
    <source>
        <dbReference type="ARBA" id="ARBA00022448"/>
    </source>
</evidence>
<evidence type="ECO:0000256" key="1">
    <source>
        <dbReference type="ARBA" id="ARBA00004651"/>
    </source>
</evidence>
<feature type="transmembrane region" description="Helical" evidence="7">
    <location>
        <begin position="249"/>
        <end position="269"/>
    </location>
</feature>
<dbReference type="Pfam" id="PF07690">
    <property type="entry name" value="MFS_1"/>
    <property type="match status" value="1"/>
</dbReference>
<keyword evidence="4 7" id="KW-0812">Transmembrane</keyword>
<feature type="domain" description="Major facilitator superfamily (MFS) profile" evidence="8">
    <location>
        <begin position="7"/>
        <end position="393"/>
    </location>
</feature>
<dbReference type="InterPro" id="IPR011701">
    <property type="entry name" value="MFS"/>
</dbReference>
<feature type="transmembrane region" description="Helical" evidence="7">
    <location>
        <begin position="305"/>
        <end position="327"/>
    </location>
</feature>
<feature type="transmembrane region" description="Helical" evidence="7">
    <location>
        <begin position="281"/>
        <end position="299"/>
    </location>
</feature>
<evidence type="ECO:0000256" key="4">
    <source>
        <dbReference type="ARBA" id="ARBA00022692"/>
    </source>
</evidence>
<evidence type="ECO:0000256" key="7">
    <source>
        <dbReference type="SAM" id="Phobius"/>
    </source>
</evidence>
<dbReference type="Proteomes" id="UP000612362">
    <property type="component" value="Unassembled WGS sequence"/>
</dbReference>
<keyword evidence="6 7" id="KW-0472">Membrane</keyword>
<dbReference type="RefSeq" id="WP_220196256.1">
    <property type="nucleotide sequence ID" value="NZ_BNJF01000002.1"/>
</dbReference>
<keyword evidence="10" id="KW-1185">Reference proteome</keyword>
<keyword evidence="5 7" id="KW-1133">Transmembrane helix</keyword>
<dbReference type="PANTHER" id="PTHR43414">
    <property type="entry name" value="MULTIDRUG RESISTANCE PROTEIN MDTG"/>
    <property type="match status" value="1"/>
</dbReference>
<name>A0A8J3I4J4_9CHLR</name>
<dbReference type="CDD" id="cd17391">
    <property type="entry name" value="MFS_MdtG_MDR_like"/>
    <property type="match status" value="1"/>
</dbReference>
<feature type="transmembrane region" description="Helical" evidence="7">
    <location>
        <begin position="363"/>
        <end position="387"/>
    </location>
</feature>
<feature type="transmembrane region" description="Helical" evidence="7">
    <location>
        <begin position="78"/>
        <end position="101"/>
    </location>
</feature>
<keyword evidence="2" id="KW-0813">Transport</keyword>
<comment type="caution">
    <text evidence="9">The sequence shown here is derived from an EMBL/GenBank/DDBJ whole genome shotgun (WGS) entry which is preliminary data.</text>
</comment>
<evidence type="ECO:0000313" key="9">
    <source>
        <dbReference type="EMBL" id="GHO46913.1"/>
    </source>
</evidence>
<dbReference type="PRINTS" id="PR01035">
    <property type="entry name" value="TCRTETA"/>
</dbReference>
<evidence type="ECO:0000259" key="8">
    <source>
        <dbReference type="PROSITE" id="PS50850"/>
    </source>
</evidence>
<organism evidence="9 10">
    <name type="scientific">Ktedonospora formicarum</name>
    <dbReference type="NCBI Taxonomy" id="2778364"/>
    <lineage>
        <taxon>Bacteria</taxon>
        <taxon>Bacillati</taxon>
        <taxon>Chloroflexota</taxon>
        <taxon>Ktedonobacteria</taxon>
        <taxon>Ktedonobacterales</taxon>
        <taxon>Ktedonobacteraceae</taxon>
        <taxon>Ktedonospora</taxon>
    </lineage>
</organism>
<proteinExistence type="predicted"/>
<evidence type="ECO:0000256" key="6">
    <source>
        <dbReference type="ARBA" id="ARBA00023136"/>
    </source>
</evidence>
<sequence length="417" mass="45012">MPIWKRNLLICWFGMFVTSVGMSQIAPVLPLYIKHLGIDNSASIAQLSGLTFGITYIISALFSPIWGMAADRAGRKPMLLRASLGMAIVIGLMGLAQNVYVLLGLRLLQGVITGYSTACTTLIATQTHKEHAGWALGTLSTANIAGGLLGPIIGGGIEESLGLQNVFFLTGALMLIAFLMTLFWVKESFTREGKEMLGVKAIWQRIPDKNLTIVVSLTYFIITLALYSIEPVVTVYVTQLTTDTTHVALLAGMAFSASGLANIIAAPQLGKLSDRFGVQKVMLIALVVAAVIFLPQAFVQDPWQLMGLRFLLGLAVAGLNPSINILIKKITPSALTGRVFGFSISAGYLGVFGGSVLGGQVTAWWGIRSIFFLTSTLLLFNAVWVYFTIYKKLNKQEEALFQQGRSGETLDIPAEVQ</sequence>
<evidence type="ECO:0000313" key="10">
    <source>
        <dbReference type="Proteomes" id="UP000612362"/>
    </source>
</evidence>
<dbReference type="GO" id="GO:0022857">
    <property type="term" value="F:transmembrane transporter activity"/>
    <property type="evidence" value="ECO:0007669"/>
    <property type="project" value="InterPro"/>
</dbReference>
<feature type="transmembrane region" description="Helical" evidence="7">
    <location>
        <begin position="339"/>
        <end position="357"/>
    </location>
</feature>
<dbReference type="InterPro" id="IPR001958">
    <property type="entry name" value="Tet-R_TetA/multi-R_MdtG-like"/>
</dbReference>
<feature type="transmembrane region" description="Helical" evidence="7">
    <location>
        <begin position="132"/>
        <end position="154"/>
    </location>
</feature>